<keyword evidence="2 5" id="KW-0812">Transmembrane</keyword>
<evidence type="ECO:0000256" key="5">
    <source>
        <dbReference type="RuleBase" id="RU363041"/>
    </source>
</evidence>
<protein>
    <recommendedName>
        <fullName evidence="5">Probable membrane transporter protein</fullName>
    </recommendedName>
</protein>
<dbReference type="AlphaFoldDB" id="A0A075GC97"/>
<keyword evidence="4 5" id="KW-0472">Membrane</keyword>
<evidence type="ECO:0000256" key="2">
    <source>
        <dbReference type="ARBA" id="ARBA00022692"/>
    </source>
</evidence>
<proteinExistence type="inferred from homology"/>
<reference evidence="6" key="1">
    <citation type="journal article" date="2014" name="Genome Biol. Evol.">
        <title>Pangenome evidence for extensive interdomain horizontal transfer affecting lineage core and shell genes in uncultured planktonic thaumarchaeota and euryarchaeota.</title>
        <authorList>
            <person name="Deschamps P."/>
            <person name="Zivanovic Y."/>
            <person name="Moreira D."/>
            <person name="Rodriguez-Valera F."/>
            <person name="Lopez-Garcia P."/>
        </authorList>
    </citation>
    <scope>NUCLEOTIDE SEQUENCE</scope>
</reference>
<sequence>MNLEFYLVLFGLLLVATLYSSVGHGGASGYLAVLSLTSYGVMESSWLKQQVWYLNIVVSSIAFYHYRKAGHHLPKLTLPFVAGSIPFALLGGYLVVNGDIYDLLLSIALVWAAWRLVSVKNEIGDESLDEIEVKSAVPVGAAIGFASGVVGVGGGIFLSPILLLKKWATPKTAAATAAIFILVNSIASLIGAGLSGQLDLDIGVLAPFSIVVLIGGMVGANYGAEVAPQQLVRKLLVVVLAIAAAKRLLGLVWF</sequence>
<dbReference type="PANTHER" id="PTHR43701">
    <property type="entry name" value="MEMBRANE TRANSPORTER PROTEIN MJ0441-RELATED"/>
    <property type="match status" value="1"/>
</dbReference>
<dbReference type="Pfam" id="PF01925">
    <property type="entry name" value="TauE"/>
    <property type="match status" value="1"/>
</dbReference>
<accession>A0A075GC97</accession>
<feature type="transmembrane region" description="Helical" evidence="5">
    <location>
        <begin position="235"/>
        <end position="253"/>
    </location>
</feature>
<comment type="subcellular location">
    <subcellularLocation>
        <location evidence="5">Cell membrane</location>
        <topology evidence="5">Multi-pass membrane protein</topology>
    </subcellularLocation>
    <subcellularLocation>
        <location evidence="1">Membrane</location>
        <topology evidence="1">Multi-pass membrane protein</topology>
    </subcellularLocation>
</comment>
<dbReference type="InterPro" id="IPR051598">
    <property type="entry name" value="TSUP/Inactive_protease-like"/>
</dbReference>
<name>A0A075GC97_9EURY</name>
<evidence type="ECO:0000313" key="6">
    <source>
        <dbReference type="EMBL" id="AIE99661.1"/>
    </source>
</evidence>
<feature type="transmembrane region" description="Helical" evidence="5">
    <location>
        <begin position="139"/>
        <end position="163"/>
    </location>
</feature>
<evidence type="ECO:0000256" key="3">
    <source>
        <dbReference type="ARBA" id="ARBA00022989"/>
    </source>
</evidence>
<feature type="transmembrane region" description="Helical" evidence="5">
    <location>
        <begin position="78"/>
        <end position="96"/>
    </location>
</feature>
<feature type="transmembrane region" description="Helical" evidence="5">
    <location>
        <begin position="49"/>
        <end position="66"/>
    </location>
</feature>
<dbReference type="EMBL" id="KF900569">
    <property type="protein sequence ID" value="AIE99661.1"/>
    <property type="molecule type" value="Genomic_DNA"/>
</dbReference>
<comment type="similarity">
    <text evidence="5">Belongs to the 4-toluene sulfonate uptake permease (TSUP) (TC 2.A.102) family.</text>
</comment>
<evidence type="ECO:0000256" key="1">
    <source>
        <dbReference type="ARBA" id="ARBA00004141"/>
    </source>
</evidence>
<dbReference type="InterPro" id="IPR002781">
    <property type="entry name" value="TM_pro_TauE-like"/>
</dbReference>
<organism evidence="6">
    <name type="scientific">uncultured marine group II/III euryarchaeote KM3_115_D04</name>
    <dbReference type="NCBI Taxonomy" id="1457855"/>
    <lineage>
        <taxon>Archaea</taxon>
        <taxon>Methanobacteriati</taxon>
        <taxon>Methanobacteriota</taxon>
        <taxon>environmental samples</taxon>
    </lineage>
</organism>
<keyword evidence="3 5" id="KW-1133">Transmembrane helix</keyword>
<feature type="transmembrane region" description="Helical" evidence="5">
    <location>
        <begin position="175"/>
        <end position="196"/>
    </location>
</feature>
<evidence type="ECO:0000256" key="4">
    <source>
        <dbReference type="ARBA" id="ARBA00023136"/>
    </source>
</evidence>
<dbReference type="GO" id="GO:0005886">
    <property type="term" value="C:plasma membrane"/>
    <property type="evidence" value="ECO:0007669"/>
    <property type="project" value="UniProtKB-SubCell"/>
</dbReference>
<feature type="transmembrane region" description="Helical" evidence="5">
    <location>
        <begin position="202"/>
        <end position="223"/>
    </location>
</feature>
<keyword evidence="5" id="KW-1003">Cell membrane</keyword>
<dbReference type="PANTHER" id="PTHR43701:SF5">
    <property type="entry name" value="MEMBRANE TRANSPORTER PROTEIN-RELATED"/>
    <property type="match status" value="1"/>
</dbReference>